<evidence type="ECO:0000256" key="2">
    <source>
        <dbReference type="ARBA" id="ARBA00021572"/>
    </source>
</evidence>
<protein>
    <recommendedName>
        <fullName evidence="2">Bleomycin resistance protein</fullName>
    </recommendedName>
</protein>
<dbReference type="CDD" id="cd08349">
    <property type="entry name" value="BLMA_like"/>
    <property type="match status" value="1"/>
</dbReference>
<dbReference type="GO" id="GO:0046677">
    <property type="term" value="P:response to antibiotic"/>
    <property type="evidence" value="ECO:0007669"/>
    <property type="project" value="UniProtKB-KW"/>
</dbReference>
<evidence type="ECO:0000256" key="4">
    <source>
        <dbReference type="SAM" id="MobiDB-lite"/>
    </source>
</evidence>
<dbReference type="InterPro" id="IPR029068">
    <property type="entry name" value="Glyas_Bleomycin-R_OHBP_Dase"/>
</dbReference>
<evidence type="ECO:0000313" key="7">
    <source>
        <dbReference type="Proteomes" id="UP000321617"/>
    </source>
</evidence>
<dbReference type="PROSITE" id="PS51819">
    <property type="entry name" value="VOC"/>
    <property type="match status" value="1"/>
</dbReference>
<dbReference type="RefSeq" id="WP_211354505.1">
    <property type="nucleotide sequence ID" value="NZ_BAABIJ010000002.1"/>
</dbReference>
<organism evidence="6 7">
    <name type="scientific">Stackebrandtia albiflava</name>
    <dbReference type="NCBI Taxonomy" id="406432"/>
    <lineage>
        <taxon>Bacteria</taxon>
        <taxon>Bacillati</taxon>
        <taxon>Actinomycetota</taxon>
        <taxon>Actinomycetes</taxon>
        <taxon>Glycomycetales</taxon>
        <taxon>Glycomycetaceae</taxon>
        <taxon>Stackebrandtia</taxon>
    </lineage>
</organism>
<dbReference type="Gene3D" id="3.10.180.10">
    <property type="entry name" value="2,3-Dihydroxybiphenyl 1,2-Dioxygenase, domain 1"/>
    <property type="match status" value="1"/>
</dbReference>
<dbReference type="InterPro" id="IPR000335">
    <property type="entry name" value="Bleomycin-R"/>
</dbReference>
<proteinExistence type="inferred from homology"/>
<sequence length="165" mass="17617">MVEFTSAVPILPVEDLESALTDYSRLGFTVTPHEGGDYAYARRGHVALHLAKVPETDPARSQVAVYLYVDDADALCREWEGGPGQLIAPTTTGYGMREGAFIDGDGNLIRFGSAVPAEDEEAPAQKPAPAPKRPARRPVRGQKKSRRADDRKTEPAASATPGASG</sequence>
<comment type="caution">
    <text evidence="6">The sequence shown here is derived from an EMBL/GenBank/DDBJ whole genome shotgun (WGS) entry which is preliminary data.</text>
</comment>
<keyword evidence="7" id="KW-1185">Reference proteome</keyword>
<dbReference type="EMBL" id="VLLL01000006">
    <property type="protein sequence ID" value="TWJ12068.1"/>
    <property type="molecule type" value="Genomic_DNA"/>
</dbReference>
<comment type="similarity">
    <text evidence="1">Belongs to the bleomycin resistance protein family.</text>
</comment>
<reference evidence="6 7" key="1">
    <citation type="journal article" date="2013" name="Stand. Genomic Sci.">
        <title>Genomic Encyclopedia of Type Strains, Phase I: The one thousand microbial genomes (KMG-I) project.</title>
        <authorList>
            <person name="Kyrpides N.C."/>
            <person name="Woyke T."/>
            <person name="Eisen J.A."/>
            <person name="Garrity G."/>
            <person name="Lilburn T.G."/>
            <person name="Beck B.J."/>
            <person name="Whitman W.B."/>
            <person name="Hugenholtz P."/>
            <person name="Klenk H.P."/>
        </authorList>
    </citation>
    <scope>NUCLEOTIDE SEQUENCE [LARGE SCALE GENOMIC DNA]</scope>
    <source>
        <strain evidence="6 7">DSM 45044</strain>
    </source>
</reference>
<dbReference type="Proteomes" id="UP000321617">
    <property type="component" value="Unassembled WGS sequence"/>
</dbReference>
<name>A0A562V2H2_9ACTN</name>
<feature type="compositionally biased region" description="Basic residues" evidence="4">
    <location>
        <begin position="133"/>
        <end position="146"/>
    </location>
</feature>
<gene>
    <name evidence="6" type="ORF">LX16_2816</name>
</gene>
<dbReference type="InterPro" id="IPR037523">
    <property type="entry name" value="VOC_core"/>
</dbReference>
<evidence type="ECO:0000256" key="3">
    <source>
        <dbReference type="ARBA" id="ARBA00023251"/>
    </source>
</evidence>
<feature type="domain" description="VOC" evidence="5">
    <location>
        <begin position="3"/>
        <end position="114"/>
    </location>
</feature>
<evidence type="ECO:0000259" key="5">
    <source>
        <dbReference type="PROSITE" id="PS51819"/>
    </source>
</evidence>
<dbReference type="AlphaFoldDB" id="A0A562V2H2"/>
<dbReference type="InterPro" id="IPR004360">
    <property type="entry name" value="Glyas_Fos-R_dOase_dom"/>
</dbReference>
<dbReference type="Pfam" id="PF00903">
    <property type="entry name" value="Glyoxalase"/>
    <property type="match status" value="1"/>
</dbReference>
<feature type="region of interest" description="Disordered" evidence="4">
    <location>
        <begin position="116"/>
        <end position="165"/>
    </location>
</feature>
<keyword evidence="3" id="KW-0046">Antibiotic resistance</keyword>
<dbReference type="SUPFAM" id="SSF54593">
    <property type="entry name" value="Glyoxalase/Bleomycin resistance protein/Dihydroxybiphenyl dioxygenase"/>
    <property type="match status" value="1"/>
</dbReference>
<evidence type="ECO:0000313" key="6">
    <source>
        <dbReference type="EMBL" id="TWJ12068.1"/>
    </source>
</evidence>
<evidence type="ECO:0000256" key="1">
    <source>
        <dbReference type="ARBA" id="ARBA00011051"/>
    </source>
</evidence>
<accession>A0A562V2H2</accession>